<dbReference type="Pfam" id="PF20684">
    <property type="entry name" value="Fung_rhodopsin"/>
    <property type="match status" value="1"/>
</dbReference>
<evidence type="ECO:0000256" key="5">
    <source>
        <dbReference type="ARBA" id="ARBA00038359"/>
    </source>
</evidence>
<evidence type="ECO:0000256" key="6">
    <source>
        <dbReference type="SAM" id="MobiDB-lite"/>
    </source>
</evidence>
<dbReference type="OrthoDB" id="444631at2759"/>
<reference evidence="9" key="1">
    <citation type="journal article" date="2020" name="Stud. Mycol.">
        <title>101 Dothideomycetes genomes: a test case for predicting lifestyles and emergence of pathogens.</title>
        <authorList>
            <person name="Haridas S."/>
            <person name="Albert R."/>
            <person name="Binder M."/>
            <person name="Bloem J."/>
            <person name="Labutti K."/>
            <person name="Salamov A."/>
            <person name="Andreopoulos B."/>
            <person name="Baker S."/>
            <person name="Barry K."/>
            <person name="Bills G."/>
            <person name="Bluhm B."/>
            <person name="Cannon C."/>
            <person name="Castanera R."/>
            <person name="Culley D."/>
            <person name="Daum C."/>
            <person name="Ezra D."/>
            <person name="Gonzalez J."/>
            <person name="Henrissat B."/>
            <person name="Kuo A."/>
            <person name="Liang C."/>
            <person name="Lipzen A."/>
            <person name="Lutzoni F."/>
            <person name="Magnuson J."/>
            <person name="Mondo S."/>
            <person name="Nolan M."/>
            <person name="Ohm R."/>
            <person name="Pangilinan J."/>
            <person name="Park H.-J."/>
            <person name="Ramirez L."/>
            <person name="Alfaro M."/>
            <person name="Sun H."/>
            <person name="Tritt A."/>
            <person name="Yoshinaga Y."/>
            <person name="Zwiers L.-H."/>
            <person name="Turgeon B."/>
            <person name="Goodwin S."/>
            <person name="Spatafora J."/>
            <person name="Crous P."/>
            <person name="Grigoriev I."/>
        </authorList>
    </citation>
    <scope>NUCLEOTIDE SEQUENCE</scope>
    <source>
        <strain evidence="9">Tuck. ex Michener</strain>
    </source>
</reference>
<keyword evidence="10" id="KW-1185">Reference proteome</keyword>
<dbReference type="PANTHER" id="PTHR33048:SF47">
    <property type="entry name" value="INTEGRAL MEMBRANE PROTEIN-RELATED"/>
    <property type="match status" value="1"/>
</dbReference>
<feature type="transmembrane region" description="Helical" evidence="7">
    <location>
        <begin position="220"/>
        <end position="245"/>
    </location>
</feature>
<sequence length="347" mass="38662">MSNPYTANRIVGALPPPPGVTPNFVNPPNHDANTIALHTVCLTLITFFVGMRVGVRAFVLRQVGWDDGFILGAWALSVAFSGCMLKAMTLGVGRHLWDIPKSQWLYITAIETRPIWLLVKLAFFWSYKRIFYPSRVMKWLCYGGAFVCTDLYISQIFHDIFICIPVQKDWDPRLSGHCLPSGVGGSVTGIFNVISDVYILVLPLPFLWKLQMKLGPKLKLMALFGVGAFVNAASITRLALTYILADDKDVSWKTFKLTLFIVLELNLGLICVCALVLPAFWERVVFTQWIRLRSKPYSSFGSQEYSGGHNASTSKPDPEWGSTLLDTQEKQSSAATVASSRTEPDSI</sequence>
<evidence type="ECO:0000313" key="10">
    <source>
        <dbReference type="Proteomes" id="UP000800092"/>
    </source>
</evidence>
<feature type="compositionally biased region" description="Polar residues" evidence="6">
    <location>
        <begin position="300"/>
        <end position="315"/>
    </location>
</feature>
<evidence type="ECO:0000256" key="4">
    <source>
        <dbReference type="ARBA" id="ARBA00023136"/>
    </source>
</evidence>
<dbReference type="PANTHER" id="PTHR33048">
    <property type="entry name" value="PTH11-LIKE INTEGRAL MEMBRANE PROTEIN (AFU_ORTHOLOGUE AFUA_5G11245)"/>
    <property type="match status" value="1"/>
</dbReference>
<feature type="transmembrane region" description="Helical" evidence="7">
    <location>
        <begin position="257"/>
        <end position="281"/>
    </location>
</feature>
<feature type="compositionally biased region" description="Polar residues" evidence="6">
    <location>
        <begin position="324"/>
        <end position="341"/>
    </location>
</feature>
<feature type="transmembrane region" description="Helical" evidence="7">
    <location>
        <begin position="187"/>
        <end position="208"/>
    </location>
</feature>
<evidence type="ECO:0000259" key="8">
    <source>
        <dbReference type="Pfam" id="PF20684"/>
    </source>
</evidence>
<feature type="transmembrane region" description="Helical" evidence="7">
    <location>
        <begin position="139"/>
        <end position="167"/>
    </location>
</feature>
<proteinExistence type="inferred from homology"/>
<accession>A0A6A6HAD2</accession>
<evidence type="ECO:0000256" key="1">
    <source>
        <dbReference type="ARBA" id="ARBA00004141"/>
    </source>
</evidence>
<evidence type="ECO:0000256" key="2">
    <source>
        <dbReference type="ARBA" id="ARBA00022692"/>
    </source>
</evidence>
<protein>
    <recommendedName>
        <fullName evidence="8">Rhodopsin domain-containing protein</fullName>
    </recommendedName>
</protein>
<feature type="domain" description="Rhodopsin" evidence="8">
    <location>
        <begin position="51"/>
        <end position="277"/>
    </location>
</feature>
<feature type="transmembrane region" description="Helical" evidence="7">
    <location>
        <begin position="35"/>
        <end position="59"/>
    </location>
</feature>
<comment type="subcellular location">
    <subcellularLocation>
        <location evidence="1">Membrane</location>
        <topology evidence="1">Multi-pass membrane protein</topology>
    </subcellularLocation>
</comment>
<gene>
    <name evidence="9" type="ORF">EV356DRAFT_532274</name>
</gene>
<feature type="region of interest" description="Disordered" evidence="6">
    <location>
        <begin position="300"/>
        <end position="347"/>
    </location>
</feature>
<evidence type="ECO:0000313" key="9">
    <source>
        <dbReference type="EMBL" id="KAF2234992.1"/>
    </source>
</evidence>
<dbReference type="Proteomes" id="UP000800092">
    <property type="component" value="Unassembled WGS sequence"/>
</dbReference>
<feature type="transmembrane region" description="Helical" evidence="7">
    <location>
        <begin position="71"/>
        <end position="92"/>
    </location>
</feature>
<evidence type="ECO:0000256" key="7">
    <source>
        <dbReference type="SAM" id="Phobius"/>
    </source>
</evidence>
<name>A0A6A6HAD2_VIRVR</name>
<organism evidence="9 10">
    <name type="scientific">Viridothelium virens</name>
    <name type="common">Speckled blister lichen</name>
    <name type="synonym">Trypethelium virens</name>
    <dbReference type="NCBI Taxonomy" id="1048519"/>
    <lineage>
        <taxon>Eukaryota</taxon>
        <taxon>Fungi</taxon>
        <taxon>Dikarya</taxon>
        <taxon>Ascomycota</taxon>
        <taxon>Pezizomycotina</taxon>
        <taxon>Dothideomycetes</taxon>
        <taxon>Dothideomycetes incertae sedis</taxon>
        <taxon>Trypetheliales</taxon>
        <taxon>Trypetheliaceae</taxon>
        <taxon>Viridothelium</taxon>
    </lineage>
</organism>
<dbReference type="InterPro" id="IPR052337">
    <property type="entry name" value="SAT4-like"/>
</dbReference>
<dbReference type="InterPro" id="IPR049326">
    <property type="entry name" value="Rhodopsin_dom_fungi"/>
</dbReference>
<keyword evidence="2 7" id="KW-0812">Transmembrane</keyword>
<evidence type="ECO:0000256" key="3">
    <source>
        <dbReference type="ARBA" id="ARBA00022989"/>
    </source>
</evidence>
<comment type="similarity">
    <text evidence="5">Belongs to the SAT4 family.</text>
</comment>
<dbReference type="AlphaFoldDB" id="A0A6A6HAD2"/>
<feature type="transmembrane region" description="Helical" evidence="7">
    <location>
        <begin position="104"/>
        <end position="127"/>
    </location>
</feature>
<dbReference type="GO" id="GO:0016020">
    <property type="term" value="C:membrane"/>
    <property type="evidence" value="ECO:0007669"/>
    <property type="project" value="UniProtKB-SubCell"/>
</dbReference>
<keyword evidence="4 7" id="KW-0472">Membrane</keyword>
<dbReference type="EMBL" id="ML991794">
    <property type="protein sequence ID" value="KAF2234992.1"/>
    <property type="molecule type" value="Genomic_DNA"/>
</dbReference>
<keyword evidence="3 7" id="KW-1133">Transmembrane helix</keyword>